<name>A0A8X7N2D9_9BASI</name>
<feature type="non-terminal residue" evidence="1">
    <location>
        <position position="92"/>
    </location>
</feature>
<organism evidence="1 2">
    <name type="scientific">Tilletia walkeri</name>
    <dbReference type="NCBI Taxonomy" id="117179"/>
    <lineage>
        <taxon>Eukaryota</taxon>
        <taxon>Fungi</taxon>
        <taxon>Dikarya</taxon>
        <taxon>Basidiomycota</taxon>
        <taxon>Ustilaginomycotina</taxon>
        <taxon>Exobasidiomycetes</taxon>
        <taxon>Tilletiales</taxon>
        <taxon>Tilletiaceae</taxon>
        <taxon>Tilletia</taxon>
    </lineage>
</organism>
<evidence type="ECO:0000313" key="1">
    <source>
        <dbReference type="EMBL" id="KAE8265602.1"/>
    </source>
</evidence>
<reference evidence="1" key="2">
    <citation type="journal article" date="2019" name="IMA Fungus">
        <title>Genome sequencing and comparison of five Tilletia species to identify candidate genes for the detection of regulated species infecting wheat.</title>
        <authorList>
            <person name="Nguyen H.D.T."/>
            <person name="Sultana T."/>
            <person name="Kesanakurti P."/>
            <person name="Hambleton S."/>
        </authorList>
    </citation>
    <scope>NUCLEOTIDE SEQUENCE</scope>
    <source>
        <strain evidence="1">DAOMC 236422</strain>
    </source>
</reference>
<comment type="caution">
    <text evidence="1">The sequence shown here is derived from an EMBL/GenBank/DDBJ whole genome shotgun (WGS) entry which is preliminary data.</text>
</comment>
<evidence type="ECO:0000313" key="2">
    <source>
        <dbReference type="Proteomes" id="UP000078113"/>
    </source>
</evidence>
<keyword evidence="2" id="KW-1185">Reference proteome</keyword>
<sequence length="92" mass="10237">MSFDLHRPEAMRVVLTTLKKCDGLSLVALQEKVDEARRAATGGAQKQIRQAAATFSVIEQVTPTSLVRIMPHLKVVHGAHHARRHTSLYTRP</sequence>
<reference evidence="1" key="1">
    <citation type="submission" date="2016-04" db="EMBL/GenBank/DDBJ databases">
        <authorList>
            <person name="Nguyen H.D."/>
            <person name="Samba Siva P."/>
            <person name="Cullis J."/>
            <person name="Levesque C.A."/>
            <person name="Hambleton S."/>
        </authorList>
    </citation>
    <scope>NUCLEOTIDE SEQUENCE</scope>
    <source>
        <strain evidence="1">DAOMC 236422</strain>
    </source>
</reference>
<protein>
    <submittedName>
        <fullName evidence="1">Uncharacterized protein</fullName>
    </submittedName>
</protein>
<gene>
    <name evidence="1" type="ORF">A4X09_0g6591</name>
</gene>
<dbReference type="Proteomes" id="UP000078113">
    <property type="component" value="Unassembled WGS sequence"/>
</dbReference>
<accession>A0A8X7N2D9</accession>
<proteinExistence type="predicted"/>
<dbReference type="EMBL" id="LWDG02000440">
    <property type="protein sequence ID" value="KAE8265602.1"/>
    <property type="molecule type" value="Genomic_DNA"/>
</dbReference>
<dbReference type="AlphaFoldDB" id="A0A8X7N2D9"/>